<organism evidence="2 3">
    <name type="scientific">Metabacillus niabensis</name>
    <dbReference type="NCBI Taxonomy" id="324854"/>
    <lineage>
        <taxon>Bacteria</taxon>
        <taxon>Bacillati</taxon>
        <taxon>Bacillota</taxon>
        <taxon>Bacilli</taxon>
        <taxon>Bacillales</taxon>
        <taxon>Bacillaceae</taxon>
        <taxon>Metabacillus</taxon>
    </lineage>
</organism>
<sequence>MSDLHSRLTTLLQHFVGNGLPGCACMVTKDGKTIYENYLGFADIDKELPITDETIYRIFSMTKVVTCTAALMLYERGLFLLNDPLEEYLPEFKNQRVFEKQENGNYIERPTANKILVKDLFTMTSGITYPGDANETERMTAKAMSNIDQRVRQGEAIDVQTISKMIASIPLAFEPGSQWHYGLSHDVLGAFIEVLSGKTFGQFLKDEIFDPLQMEDTFFKVPENKQHRISNVYIRNEQGKLVSAKEADEAFQIDFPYENGGAGLFSTLRDYNRFAQMLANGGQLHGVQIIGRKTIELMSQNHLTLENSNNYNWDYLKGYGYGLGVRVMENPSLGGINSSIGEFGWSGMLGTWVLIDPKEKLSAVYMQQMYPNLEAYHQPRLRSVIYGTI</sequence>
<evidence type="ECO:0000313" key="3">
    <source>
        <dbReference type="Proteomes" id="UP001232245"/>
    </source>
</evidence>
<dbReference type="InterPro" id="IPR012338">
    <property type="entry name" value="Beta-lactam/transpept-like"/>
</dbReference>
<dbReference type="SUPFAM" id="SSF56601">
    <property type="entry name" value="beta-lactamase/transpeptidase-like"/>
    <property type="match status" value="1"/>
</dbReference>
<dbReference type="EMBL" id="JAUSTZ010000013">
    <property type="protein sequence ID" value="MDQ0228036.1"/>
    <property type="molecule type" value="Genomic_DNA"/>
</dbReference>
<accession>A0ABT9Z878</accession>
<gene>
    <name evidence="2" type="ORF">J2S02_004400</name>
</gene>
<dbReference type="Pfam" id="PF00144">
    <property type="entry name" value="Beta-lactamase"/>
    <property type="match status" value="1"/>
</dbReference>
<name>A0ABT9Z878_9BACI</name>
<proteinExistence type="predicted"/>
<dbReference type="InterPro" id="IPR050789">
    <property type="entry name" value="Diverse_Enzym_Activities"/>
</dbReference>
<dbReference type="PANTHER" id="PTHR43283">
    <property type="entry name" value="BETA-LACTAMASE-RELATED"/>
    <property type="match status" value="1"/>
</dbReference>
<comment type="caution">
    <text evidence="2">The sequence shown here is derived from an EMBL/GenBank/DDBJ whole genome shotgun (WGS) entry which is preliminary data.</text>
</comment>
<dbReference type="PANTHER" id="PTHR43283:SF3">
    <property type="entry name" value="BETA-LACTAMASE FAMILY PROTEIN (AFU_ORTHOLOGUE AFUA_5G07500)"/>
    <property type="match status" value="1"/>
</dbReference>
<feature type="domain" description="Beta-lactamase-related" evidence="1">
    <location>
        <begin position="10"/>
        <end position="371"/>
    </location>
</feature>
<dbReference type="RefSeq" id="WP_174879795.1">
    <property type="nucleotide sequence ID" value="NZ_CADEPK010000064.1"/>
</dbReference>
<evidence type="ECO:0000259" key="1">
    <source>
        <dbReference type="Pfam" id="PF00144"/>
    </source>
</evidence>
<keyword evidence="3" id="KW-1185">Reference proteome</keyword>
<evidence type="ECO:0000313" key="2">
    <source>
        <dbReference type="EMBL" id="MDQ0228036.1"/>
    </source>
</evidence>
<dbReference type="Gene3D" id="3.40.710.10">
    <property type="entry name" value="DD-peptidase/beta-lactamase superfamily"/>
    <property type="match status" value="1"/>
</dbReference>
<dbReference type="Proteomes" id="UP001232245">
    <property type="component" value="Unassembled WGS sequence"/>
</dbReference>
<reference evidence="2 3" key="1">
    <citation type="submission" date="2023-07" db="EMBL/GenBank/DDBJ databases">
        <title>Genomic Encyclopedia of Type Strains, Phase IV (KMG-IV): sequencing the most valuable type-strain genomes for metagenomic binning, comparative biology and taxonomic classification.</title>
        <authorList>
            <person name="Goeker M."/>
        </authorList>
    </citation>
    <scope>NUCLEOTIDE SEQUENCE [LARGE SCALE GENOMIC DNA]</scope>
    <source>
        <strain evidence="2 3">DSM 17723</strain>
    </source>
</reference>
<protein>
    <submittedName>
        <fullName evidence="2">CubicO group peptidase (Beta-lactamase class C family)</fullName>
    </submittedName>
</protein>
<dbReference type="InterPro" id="IPR001466">
    <property type="entry name" value="Beta-lactam-related"/>
</dbReference>